<dbReference type="Pfam" id="PF13246">
    <property type="entry name" value="Cation_ATPase"/>
    <property type="match status" value="1"/>
</dbReference>
<evidence type="ECO:0000256" key="3">
    <source>
        <dbReference type="ARBA" id="ARBA00022475"/>
    </source>
</evidence>
<feature type="transmembrane region" description="Helical" evidence="10">
    <location>
        <begin position="696"/>
        <end position="715"/>
    </location>
</feature>
<keyword evidence="7" id="KW-1278">Translocase</keyword>
<evidence type="ECO:0000256" key="8">
    <source>
        <dbReference type="ARBA" id="ARBA00022989"/>
    </source>
</evidence>
<comment type="similarity">
    <text evidence="2">Belongs to the cation transport ATPase (P-type) (TC 3.A.3) family. Type IIA subfamily.</text>
</comment>
<evidence type="ECO:0000256" key="1">
    <source>
        <dbReference type="ARBA" id="ARBA00004651"/>
    </source>
</evidence>
<keyword evidence="3" id="KW-1003">Cell membrane</keyword>
<dbReference type="PRINTS" id="PR00119">
    <property type="entry name" value="CATATPASE"/>
</dbReference>
<evidence type="ECO:0000256" key="7">
    <source>
        <dbReference type="ARBA" id="ARBA00022967"/>
    </source>
</evidence>
<dbReference type="InterPro" id="IPR023298">
    <property type="entry name" value="ATPase_P-typ_TM_dom_sf"/>
</dbReference>
<feature type="transmembrane region" description="Helical" evidence="10">
    <location>
        <begin position="664"/>
        <end position="684"/>
    </location>
</feature>
<feature type="transmembrane region" description="Helical" evidence="10">
    <location>
        <begin position="269"/>
        <end position="293"/>
    </location>
</feature>
<dbReference type="InterPro" id="IPR023299">
    <property type="entry name" value="ATPase_P-typ_cyto_dom_N"/>
</dbReference>
<dbReference type="InterPro" id="IPR004014">
    <property type="entry name" value="ATPase_P-typ_cation-transptr_N"/>
</dbReference>
<dbReference type="GO" id="GO:0006883">
    <property type="term" value="P:intracellular sodium ion homeostasis"/>
    <property type="evidence" value="ECO:0007669"/>
    <property type="project" value="TreeGrafter"/>
</dbReference>
<dbReference type="GO" id="GO:0005391">
    <property type="term" value="F:P-type sodium:potassium-exchanging transporter activity"/>
    <property type="evidence" value="ECO:0007669"/>
    <property type="project" value="TreeGrafter"/>
</dbReference>
<accession>A0A844BJV5</accession>
<feature type="transmembrane region" description="Helical" evidence="10">
    <location>
        <begin position="801"/>
        <end position="820"/>
    </location>
</feature>
<dbReference type="SFLD" id="SFLDS00003">
    <property type="entry name" value="Haloacid_Dehalogenase"/>
    <property type="match status" value="1"/>
</dbReference>
<dbReference type="GO" id="GO:1902600">
    <property type="term" value="P:proton transmembrane transport"/>
    <property type="evidence" value="ECO:0007669"/>
    <property type="project" value="TreeGrafter"/>
</dbReference>
<dbReference type="SFLD" id="SFLDG00002">
    <property type="entry name" value="C1.7:_P-type_atpase_like"/>
    <property type="match status" value="1"/>
</dbReference>
<dbReference type="InterPro" id="IPR006068">
    <property type="entry name" value="ATPase_P-typ_cation-transptr_C"/>
</dbReference>
<gene>
    <name evidence="12" type="ORF">GIY11_09345</name>
</gene>
<dbReference type="EMBL" id="WJQR01000009">
    <property type="protein sequence ID" value="MRI82210.1"/>
    <property type="molecule type" value="Genomic_DNA"/>
</dbReference>
<dbReference type="InterPro" id="IPR044492">
    <property type="entry name" value="P_typ_ATPase_HD_dom"/>
</dbReference>
<evidence type="ECO:0000256" key="2">
    <source>
        <dbReference type="ARBA" id="ARBA00005675"/>
    </source>
</evidence>
<keyword evidence="5" id="KW-0547">Nucleotide-binding</keyword>
<organism evidence="12 13">
    <name type="scientific">Fundicoccus ignavus</name>
    <dbReference type="NCBI Taxonomy" id="2664442"/>
    <lineage>
        <taxon>Bacteria</taxon>
        <taxon>Bacillati</taxon>
        <taxon>Bacillota</taxon>
        <taxon>Bacilli</taxon>
        <taxon>Lactobacillales</taxon>
        <taxon>Aerococcaceae</taxon>
        <taxon>Fundicoccus</taxon>
    </lineage>
</organism>
<dbReference type="Pfam" id="PF00122">
    <property type="entry name" value="E1-E2_ATPase"/>
    <property type="match status" value="1"/>
</dbReference>
<dbReference type="SUPFAM" id="SSF81653">
    <property type="entry name" value="Calcium ATPase, transduction domain A"/>
    <property type="match status" value="1"/>
</dbReference>
<dbReference type="InterPro" id="IPR001757">
    <property type="entry name" value="P_typ_ATPase"/>
</dbReference>
<feature type="transmembrane region" description="Helical" evidence="10">
    <location>
        <begin position="832"/>
        <end position="851"/>
    </location>
</feature>
<feature type="transmembrane region" description="Helical" evidence="10">
    <location>
        <begin position="243"/>
        <end position="263"/>
    </location>
</feature>
<feature type="domain" description="Cation-transporting P-type ATPase N-terminal" evidence="11">
    <location>
        <begin position="2"/>
        <end position="75"/>
    </location>
</feature>
<dbReference type="NCBIfam" id="TIGR01494">
    <property type="entry name" value="ATPase_P-type"/>
    <property type="match status" value="2"/>
</dbReference>
<dbReference type="RefSeq" id="WP_153862344.1">
    <property type="nucleotide sequence ID" value="NZ_WJQR01000009.1"/>
</dbReference>
<dbReference type="InterPro" id="IPR023214">
    <property type="entry name" value="HAD_sf"/>
</dbReference>
<dbReference type="GO" id="GO:0036376">
    <property type="term" value="P:sodium ion export across plasma membrane"/>
    <property type="evidence" value="ECO:0007669"/>
    <property type="project" value="TreeGrafter"/>
</dbReference>
<keyword evidence="9 10" id="KW-0472">Membrane</keyword>
<evidence type="ECO:0000256" key="6">
    <source>
        <dbReference type="ARBA" id="ARBA00022840"/>
    </source>
</evidence>
<dbReference type="Gene3D" id="2.70.150.10">
    <property type="entry name" value="Calcium-transporting ATPase, cytoplasmic transduction domain A"/>
    <property type="match status" value="1"/>
</dbReference>
<evidence type="ECO:0000313" key="13">
    <source>
        <dbReference type="Proteomes" id="UP000469870"/>
    </source>
</evidence>
<dbReference type="AlphaFoldDB" id="A0A844BJV5"/>
<dbReference type="InterPro" id="IPR050510">
    <property type="entry name" value="Cation_transp_ATPase_P-type"/>
</dbReference>
<dbReference type="InterPro" id="IPR008250">
    <property type="entry name" value="ATPase_P-typ_transduc_dom_A_sf"/>
</dbReference>
<dbReference type="PROSITE" id="PS00154">
    <property type="entry name" value="ATPASE_E1_E2"/>
    <property type="match status" value="1"/>
</dbReference>
<dbReference type="GO" id="GO:0030007">
    <property type="term" value="P:intracellular potassium ion homeostasis"/>
    <property type="evidence" value="ECO:0007669"/>
    <property type="project" value="TreeGrafter"/>
</dbReference>
<evidence type="ECO:0000256" key="4">
    <source>
        <dbReference type="ARBA" id="ARBA00022692"/>
    </source>
</evidence>
<dbReference type="PANTHER" id="PTHR43294">
    <property type="entry name" value="SODIUM/POTASSIUM-TRANSPORTING ATPASE SUBUNIT ALPHA"/>
    <property type="match status" value="1"/>
</dbReference>
<feature type="transmembrane region" description="Helical" evidence="10">
    <location>
        <begin position="762"/>
        <end position="781"/>
    </location>
</feature>
<dbReference type="Gene3D" id="3.40.50.1000">
    <property type="entry name" value="HAD superfamily/HAD-like"/>
    <property type="match status" value="1"/>
</dbReference>
<dbReference type="Gene3D" id="1.20.1110.10">
    <property type="entry name" value="Calcium-transporting ATPase, transmembrane domain"/>
    <property type="match status" value="1"/>
</dbReference>
<dbReference type="Pfam" id="PF00690">
    <property type="entry name" value="Cation_ATPase_N"/>
    <property type="match status" value="1"/>
</dbReference>
<dbReference type="GO" id="GO:0016887">
    <property type="term" value="F:ATP hydrolysis activity"/>
    <property type="evidence" value="ECO:0007669"/>
    <property type="project" value="InterPro"/>
</dbReference>
<dbReference type="InterPro" id="IPR036412">
    <property type="entry name" value="HAD-like_sf"/>
</dbReference>
<sequence length="874" mass="95562">MKWHNKTKFEVMELLQTSKEGLTQDVRVERLARDGENVLASKAAQPLWKKVGKHFVDLLMLVLVVAGVLKGLTGSFVEMWIIFAVVIINGLIGYAQERKAEESLNGLKQMMSSNAVILSENVTQVVEVSSLVVGDIVVLKSGDVVPADLRMLETFDLVIEEAVLTGESLPVEKQTDSLAEDIPLGDRNNMAFSGTLVLAGAGVGVVTATAAETEVGKINQALQSVQQQTTPLVRKMNQLNHQIFKGLIIFILFLVFYTIFRFGMDLNMLLASAIALIVAVVPEGLPAVLTMILSMGVKEMADEQAIIKSMPAVESLGSMTVICSDKTGTLTKNQMEVRDLVLASQIGVDASSNNAAEGREADLANLRLIMNNCQDLRRDPQQSLAELKGNPTELALLKYTAETEVANLQQLDQIPFSSTYKYMATLQPASESSESQVIFVKGAPDVLLELAEMSSEEERSAWLAAADELARKGQRILGFAMKTVEPGQILSHENLSNLKMVGLAGLIDPPKESAIQAVAECQQAGIVVKMITGDHKETARAIGRQIGLAHTSNVLEGKDLDNMTDAELSEAVKQVDVFARTTPEHKLRIVTALQEQGEIVGMTGDGVNDAPALKKADIGVAMGIKGSEVTKQAADMVLADDNFATIAKAVKEGRRIFDNLMKTINFFLPTALAQGLVVILALMFNLPLPLTPVQILWVNMVSTLTLSYAFGFEPAHSQIMERSPRQPNEAILTKYAVFRILYVSLLITVPSYFLAMQFDSHVVQQTVLLQSIVLVQAFYMLNCRELLEPALNRSLFSNKAIFVSFACLAVLQMAVLSLPMMQGIIGTTHLTWIQHALIFTNGMIVFSVVEIEKYLTLRMKRQKEKKNVTSLQGE</sequence>
<dbReference type="InterPro" id="IPR018303">
    <property type="entry name" value="ATPase_P-typ_P_site"/>
</dbReference>
<dbReference type="SUPFAM" id="SSF81660">
    <property type="entry name" value="Metal cation-transporting ATPase, ATP-binding domain N"/>
    <property type="match status" value="1"/>
</dbReference>
<dbReference type="PANTHER" id="PTHR43294:SF21">
    <property type="entry name" value="CATION TRANSPORTING ATPASE"/>
    <property type="match status" value="1"/>
</dbReference>
<evidence type="ECO:0000259" key="11">
    <source>
        <dbReference type="SMART" id="SM00831"/>
    </source>
</evidence>
<dbReference type="GO" id="GO:0005886">
    <property type="term" value="C:plasma membrane"/>
    <property type="evidence" value="ECO:0007669"/>
    <property type="project" value="UniProtKB-SubCell"/>
</dbReference>
<evidence type="ECO:0000256" key="5">
    <source>
        <dbReference type="ARBA" id="ARBA00022741"/>
    </source>
</evidence>
<dbReference type="Pfam" id="PF00689">
    <property type="entry name" value="Cation_ATPase_C"/>
    <property type="match status" value="1"/>
</dbReference>
<dbReference type="Proteomes" id="UP000469870">
    <property type="component" value="Unassembled WGS sequence"/>
</dbReference>
<evidence type="ECO:0000256" key="9">
    <source>
        <dbReference type="ARBA" id="ARBA00023136"/>
    </source>
</evidence>
<dbReference type="Gene3D" id="3.40.1110.10">
    <property type="entry name" value="Calcium-transporting ATPase, cytoplasmic domain N"/>
    <property type="match status" value="1"/>
</dbReference>
<comment type="caution">
    <text evidence="12">The sequence shown here is derived from an EMBL/GenBank/DDBJ whole genome shotgun (WGS) entry which is preliminary data.</text>
</comment>
<evidence type="ECO:0000256" key="10">
    <source>
        <dbReference type="SAM" id="Phobius"/>
    </source>
</evidence>
<feature type="transmembrane region" description="Helical" evidence="10">
    <location>
        <begin position="55"/>
        <end position="73"/>
    </location>
</feature>
<dbReference type="Pfam" id="PF08282">
    <property type="entry name" value="Hydrolase_3"/>
    <property type="match status" value="1"/>
</dbReference>
<proteinExistence type="inferred from homology"/>
<feature type="transmembrane region" description="Helical" evidence="10">
    <location>
        <begin position="736"/>
        <end position="756"/>
    </location>
</feature>
<comment type="subcellular location">
    <subcellularLocation>
        <location evidence="1">Cell membrane</location>
        <topology evidence="1">Multi-pass membrane protein</topology>
    </subcellularLocation>
</comment>
<protein>
    <submittedName>
        <fullName evidence="12">HAD-IC family P-type ATPase</fullName>
    </submittedName>
</protein>
<dbReference type="SMART" id="SM00831">
    <property type="entry name" value="Cation_ATPase_N"/>
    <property type="match status" value="1"/>
</dbReference>
<dbReference type="FunFam" id="3.40.50.1000:FF:000028">
    <property type="entry name" value="Calcium-transporting P-type ATPase, putative"/>
    <property type="match status" value="1"/>
</dbReference>
<name>A0A844BJV5_9LACT</name>
<keyword evidence="8 10" id="KW-1133">Transmembrane helix</keyword>
<reference evidence="12 13" key="1">
    <citation type="submission" date="2019-11" db="EMBL/GenBank/DDBJ databases">
        <title>Characterisation of Fundicoccus ignavus gen. nov. sp. nov., a novel genus of the family Aerococcaceae isolated from bulk tank milk.</title>
        <authorList>
            <person name="Siebert A."/>
            <person name="Huptas C."/>
            <person name="Wenning M."/>
            <person name="Scherer S."/>
            <person name="Doll E.V."/>
        </authorList>
    </citation>
    <scope>NUCLEOTIDE SEQUENCE [LARGE SCALE GENOMIC DNA]</scope>
    <source>
        <strain evidence="12 13">DSM 109653</strain>
    </source>
</reference>
<dbReference type="GO" id="GO:0005524">
    <property type="term" value="F:ATP binding"/>
    <property type="evidence" value="ECO:0007669"/>
    <property type="project" value="UniProtKB-KW"/>
</dbReference>
<dbReference type="GO" id="GO:1990573">
    <property type="term" value="P:potassium ion import across plasma membrane"/>
    <property type="evidence" value="ECO:0007669"/>
    <property type="project" value="TreeGrafter"/>
</dbReference>
<dbReference type="PRINTS" id="PR00120">
    <property type="entry name" value="HATPASE"/>
</dbReference>
<keyword evidence="6" id="KW-0067">ATP-binding</keyword>
<dbReference type="InterPro" id="IPR059000">
    <property type="entry name" value="ATPase_P-type_domA"/>
</dbReference>
<dbReference type="SFLD" id="SFLDF00027">
    <property type="entry name" value="p-type_atpase"/>
    <property type="match status" value="1"/>
</dbReference>
<keyword evidence="4 10" id="KW-0812">Transmembrane</keyword>
<feature type="transmembrane region" description="Helical" evidence="10">
    <location>
        <begin position="79"/>
        <end position="95"/>
    </location>
</feature>
<dbReference type="SUPFAM" id="SSF81665">
    <property type="entry name" value="Calcium ATPase, transmembrane domain M"/>
    <property type="match status" value="1"/>
</dbReference>
<evidence type="ECO:0000313" key="12">
    <source>
        <dbReference type="EMBL" id="MRI82210.1"/>
    </source>
</evidence>
<dbReference type="SUPFAM" id="SSF56784">
    <property type="entry name" value="HAD-like"/>
    <property type="match status" value="1"/>
</dbReference>